<dbReference type="PROSITE" id="PS50082">
    <property type="entry name" value="WD_REPEATS_2"/>
    <property type="match status" value="2"/>
</dbReference>
<feature type="repeat" description="WD" evidence="1">
    <location>
        <begin position="605"/>
        <end position="646"/>
    </location>
</feature>
<evidence type="ECO:0000256" key="2">
    <source>
        <dbReference type="SAM" id="MobiDB-lite"/>
    </source>
</evidence>
<feature type="region of interest" description="Disordered" evidence="2">
    <location>
        <begin position="392"/>
        <end position="414"/>
    </location>
</feature>
<name>A0A0F7SH90_PHARH</name>
<reference evidence="5" key="1">
    <citation type="submission" date="2014-08" db="EMBL/GenBank/DDBJ databases">
        <authorList>
            <person name="Sharma Rahul"/>
            <person name="Thines Marco"/>
        </authorList>
    </citation>
    <scope>NUCLEOTIDE SEQUENCE</scope>
</reference>
<proteinExistence type="predicted"/>
<evidence type="ECO:0000259" key="4">
    <source>
        <dbReference type="Pfam" id="PF25171"/>
    </source>
</evidence>
<dbReference type="GO" id="GO:0034388">
    <property type="term" value="C:Pwp2p-containing subcomplex of 90S preribosome"/>
    <property type="evidence" value="ECO:0007669"/>
    <property type="project" value="TreeGrafter"/>
</dbReference>
<feature type="domain" description="WDR36/Utp21 C-terminal" evidence="3">
    <location>
        <begin position="732"/>
        <end position="945"/>
    </location>
</feature>
<dbReference type="PANTHER" id="PTHR22840:SF12">
    <property type="entry name" value="WD REPEAT-CONTAINING PROTEIN 36"/>
    <property type="match status" value="1"/>
</dbReference>
<protein>
    <submittedName>
        <fullName evidence="5">WD repeat protein</fullName>
    </submittedName>
</protein>
<dbReference type="InterPro" id="IPR015943">
    <property type="entry name" value="WD40/YVTN_repeat-like_dom_sf"/>
</dbReference>
<organism evidence="5">
    <name type="scientific">Phaffia rhodozyma</name>
    <name type="common">Yeast</name>
    <name type="synonym">Xanthophyllomyces dendrorhous</name>
    <dbReference type="NCBI Taxonomy" id="264483"/>
    <lineage>
        <taxon>Eukaryota</taxon>
        <taxon>Fungi</taxon>
        <taxon>Dikarya</taxon>
        <taxon>Basidiomycota</taxon>
        <taxon>Agaricomycotina</taxon>
        <taxon>Tremellomycetes</taxon>
        <taxon>Cystofilobasidiales</taxon>
        <taxon>Mrakiaceae</taxon>
        <taxon>Phaffia</taxon>
    </lineage>
</organism>
<dbReference type="SMART" id="SM00320">
    <property type="entry name" value="WD40"/>
    <property type="match status" value="9"/>
</dbReference>
<dbReference type="InterPro" id="IPR036322">
    <property type="entry name" value="WD40_repeat_dom_sf"/>
</dbReference>
<dbReference type="SUPFAM" id="SSF50978">
    <property type="entry name" value="WD40 repeat-like"/>
    <property type="match status" value="2"/>
</dbReference>
<dbReference type="InterPro" id="IPR001680">
    <property type="entry name" value="WD40_rpt"/>
</dbReference>
<dbReference type="AlphaFoldDB" id="A0A0F7SH90"/>
<dbReference type="InterPro" id="IPR059157">
    <property type="entry name" value="WDR36-Utp21_N"/>
</dbReference>
<dbReference type="PANTHER" id="PTHR22840">
    <property type="entry name" value="WD REPEAT-CONTAINING PROTEIN 36"/>
    <property type="match status" value="1"/>
</dbReference>
<feature type="region of interest" description="Disordered" evidence="2">
    <location>
        <begin position="1"/>
        <end position="21"/>
    </location>
</feature>
<dbReference type="Pfam" id="PF04192">
    <property type="entry name" value="Utp21"/>
    <property type="match status" value="1"/>
</dbReference>
<dbReference type="Gene3D" id="2.130.10.10">
    <property type="entry name" value="YVTN repeat-like/Quinoprotein amine dehydrogenase"/>
    <property type="match status" value="2"/>
</dbReference>
<sequence length="949" mass="102771">MAPPTRPTKRSKPSNPSPTLLPKLTSPRLFAPFRALGFITNAVPFAIQTRASKHATSGPSISILSCLGDAWALWEGGRMNLLFVGQGLPKEIKGMQLVNDVVYASSGNLVVKFERGKVVDTFKTEDDNDVLTQILVFGNQLLALSEAGDRLFIWDLVSTELSTTIPFASTFHATHMLHPSTYLNKILLGSTQGTLALYNIRSRSLIHTFLPPPGVAPSPVTALVQSPAVDVIGVGFLDGTVRVTDLKMDEVVLKVRMDSLGKEGEGGIGAISFRMDGEPILATTSLSGSLALWNLDQGGRLLHMSRTAHEGAITSLEWIPGQPLLITGGADNAIKQWTFDTPTSPPSLLKFRSGHQAPPNLIRYYGEDGKAILTAGLDKALRLTSVVRDSRSTEISQGPAKKNAQSSHSSHKLPPIKALSWSSARTKDWDDIVTVHQVGAGGNFGSERKKLGGVARAWSGKDARLGKFVFGAGDGPVESVCVSGCGNFCLVGSSDIIKMWNLQSGQERKSFTVPRTGASRGEEESQRHVKGIVTDSLNKSVVVGSGDGVLTFFDFHTTQALAQLDVESPITSLVLHRDNNLLAVVSADQVVRIVDIETRRVVRELKGPQTKVLDIAFSPDSRWIITASQDSVIRTFDIPTGTLVDAFKTASIPTSITFSPTGDFLASSHVGSLGVYLWANKAQFSEVALRAIEEDEVFEAGLPSVQGLDDDSELEGIEPVGQPEKNIYTTPDQLSEELLTLTLFPRSKWQTLLNLDTIKARNKPKEAPKAPEKAPFFLPSLLSDAEKRAGLGEAMDAQAAASGEQSSSTAFDSHRLTDNGLLVETEFIRKMTSENLDGDFESFFLYLKALSPSATDLEIRSSLGTSLEHLNLFILALTQRLKSHKDFEAVEAFISIFLKIHGEVLIQNGEELREGLENLRRAQVKEGGRLAELCGFSQGVLSFVRNAPI</sequence>
<feature type="domain" description="WDR36/Utp21 N-terminal" evidence="4">
    <location>
        <begin position="63"/>
        <end position="340"/>
    </location>
</feature>
<dbReference type="CDD" id="cd00200">
    <property type="entry name" value="WD40"/>
    <property type="match status" value="1"/>
</dbReference>
<accession>A0A0F7SH90</accession>
<evidence type="ECO:0000256" key="1">
    <source>
        <dbReference type="PROSITE-ProRule" id="PRU00221"/>
    </source>
</evidence>
<dbReference type="Pfam" id="PF25168">
    <property type="entry name" value="Beta-prop_WDR36-Utp21_2nd"/>
    <property type="match status" value="1"/>
</dbReference>
<feature type="repeat" description="WD" evidence="1">
    <location>
        <begin position="306"/>
        <end position="347"/>
    </location>
</feature>
<evidence type="ECO:0000259" key="3">
    <source>
        <dbReference type="Pfam" id="PF04192"/>
    </source>
</evidence>
<dbReference type="GO" id="GO:0006364">
    <property type="term" value="P:rRNA processing"/>
    <property type="evidence" value="ECO:0007669"/>
    <property type="project" value="InterPro"/>
</dbReference>
<dbReference type="PROSITE" id="PS50294">
    <property type="entry name" value="WD_REPEATS_REGION"/>
    <property type="match status" value="2"/>
</dbReference>
<dbReference type="GO" id="GO:0032040">
    <property type="term" value="C:small-subunit processome"/>
    <property type="evidence" value="ECO:0007669"/>
    <property type="project" value="InterPro"/>
</dbReference>
<dbReference type="InterPro" id="IPR007319">
    <property type="entry name" value="WDR36/Utp21_C"/>
</dbReference>
<keyword evidence="1" id="KW-0853">WD repeat</keyword>
<dbReference type="EMBL" id="LN483249">
    <property type="protein sequence ID" value="CDZ97730.1"/>
    <property type="molecule type" value="Genomic_DNA"/>
</dbReference>
<dbReference type="Pfam" id="PF25171">
    <property type="entry name" value="Beta-prop_WDR36-Utp21_1st"/>
    <property type="match status" value="1"/>
</dbReference>
<evidence type="ECO:0000313" key="5">
    <source>
        <dbReference type="EMBL" id="CDZ97730.1"/>
    </source>
</evidence>